<dbReference type="Proteomes" id="UP000485058">
    <property type="component" value="Unassembled WGS sequence"/>
</dbReference>
<protein>
    <submittedName>
        <fullName evidence="1">Uncharacterized protein</fullName>
    </submittedName>
</protein>
<gene>
    <name evidence="1" type="ORF">HaLaN_23323</name>
</gene>
<dbReference type="EMBL" id="BLLF01002797">
    <property type="protein sequence ID" value="GFH25373.1"/>
    <property type="molecule type" value="Genomic_DNA"/>
</dbReference>
<sequence>MRSRAAETGFYPEVEVRPLQRRAMEEVVSNLGNLELAWTKPELRGKLMALPIDAVEQLLVGRDLQQ</sequence>
<accession>A0A699ZRV1</accession>
<evidence type="ECO:0000313" key="1">
    <source>
        <dbReference type="EMBL" id="GFH25373.1"/>
    </source>
</evidence>
<proteinExistence type="predicted"/>
<organism evidence="1 2">
    <name type="scientific">Haematococcus lacustris</name>
    <name type="common">Green alga</name>
    <name type="synonym">Haematococcus pluvialis</name>
    <dbReference type="NCBI Taxonomy" id="44745"/>
    <lineage>
        <taxon>Eukaryota</taxon>
        <taxon>Viridiplantae</taxon>
        <taxon>Chlorophyta</taxon>
        <taxon>core chlorophytes</taxon>
        <taxon>Chlorophyceae</taxon>
        <taxon>CS clade</taxon>
        <taxon>Chlamydomonadales</taxon>
        <taxon>Haematococcaceae</taxon>
        <taxon>Haematococcus</taxon>
    </lineage>
</organism>
<dbReference type="AlphaFoldDB" id="A0A699ZRV1"/>
<reference evidence="1 2" key="1">
    <citation type="submission" date="2020-02" db="EMBL/GenBank/DDBJ databases">
        <title>Draft genome sequence of Haematococcus lacustris strain NIES-144.</title>
        <authorList>
            <person name="Morimoto D."/>
            <person name="Nakagawa S."/>
            <person name="Yoshida T."/>
            <person name="Sawayama S."/>
        </authorList>
    </citation>
    <scope>NUCLEOTIDE SEQUENCE [LARGE SCALE GENOMIC DNA]</scope>
    <source>
        <strain evidence="1 2">NIES-144</strain>
    </source>
</reference>
<name>A0A699ZRV1_HAELA</name>
<comment type="caution">
    <text evidence="1">The sequence shown here is derived from an EMBL/GenBank/DDBJ whole genome shotgun (WGS) entry which is preliminary data.</text>
</comment>
<evidence type="ECO:0000313" key="2">
    <source>
        <dbReference type="Proteomes" id="UP000485058"/>
    </source>
</evidence>
<keyword evidence="2" id="KW-1185">Reference proteome</keyword>